<gene>
    <name evidence="1" type="ORF">LSAT_V11C900488620</name>
</gene>
<proteinExistence type="predicted"/>
<organism evidence="1 2">
    <name type="scientific">Lactuca sativa</name>
    <name type="common">Garden lettuce</name>
    <dbReference type="NCBI Taxonomy" id="4236"/>
    <lineage>
        <taxon>Eukaryota</taxon>
        <taxon>Viridiplantae</taxon>
        <taxon>Streptophyta</taxon>
        <taxon>Embryophyta</taxon>
        <taxon>Tracheophyta</taxon>
        <taxon>Spermatophyta</taxon>
        <taxon>Magnoliopsida</taxon>
        <taxon>eudicotyledons</taxon>
        <taxon>Gunneridae</taxon>
        <taxon>Pentapetalae</taxon>
        <taxon>asterids</taxon>
        <taxon>campanulids</taxon>
        <taxon>Asterales</taxon>
        <taxon>Asteraceae</taxon>
        <taxon>Cichorioideae</taxon>
        <taxon>Cichorieae</taxon>
        <taxon>Lactucinae</taxon>
        <taxon>Lactuca</taxon>
    </lineage>
</organism>
<sequence>MSRRGQSSRGGGQGDIPWLTFQQITSRSSQARAKNRLEALKQKEIHLPNAINWDCYSRFFATISFRGGSEYYNPNIISFSLGGELRQCSIAELAWRIGIYDQNVILTEDFETFLEQCHKDLPEEVFASTWWNTIANRVYIPSSSQEGHIRSPIHRLIQRLIASTINMRKDDDKNRKIIWVLDLQEARALTVISPPPFSTTLYRRARIVENFVDSYAIPHEDEVVVPERPGRRVRQRNERAREDPPVIPVEDENEGWNQVEYRRYLDDIARGVNYNNESFNYLFQLMNIAPRPGPGYPYIMSLEERMPDPKAQFPFQDKFPILHLSPPQL</sequence>
<dbReference type="Proteomes" id="UP000235145">
    <property type="component" value="Unassembled WGS sequence"/>
</dbReference>
<protein>
    <submittedName>
        <fullName evidence="1">Uncharacterized protein</fullName>
    </submittedName>
</protein>
<dbReference type="EMBL" id="NBSK02000009">
    <property type="protein sequence ID" value="KAJ0186087.1"/>
    <property type="molecule type" value="Genomic_DNA"/>
</dbReference>
<accession>A0A9R1UFC0</accession>
<reference evidence="1 2" key="1">
    <citation type="journal article" date="2017" name="Nat. Commun.">
        <title>Genome assembly with in vitro proximity ligation data and whole-genome triplication in lettuce.</title>
        <authorList>
            <person name="Reyes-Chin-Wo S."/>
            <person name="Wang Z."/>
            <person name="Yang X."/>
            <person name="Kozik A."/>
            <person name="Arikit S."/>
            <person name="Song C."/>
            <person name="Xia L."/>
            <person name="Froenicke L."/>
            <person name="Lavelle D.O."/>
            <person name="Truco M.J."/>
            <person name="Xia R."/>
            <person name="Zhu S."/>
            <person name="Xu C."/>
            <person name="Xu H."/>
            <person name="Xu X."/>
            <person name="Cox K."/>
            <person name="Korf I."/>
            <person name="Meyers B.C."/>
            <person name="Michelmore R.W."/>
        </authorList>
    </citation>
    <scope>NUCLEOTIDE SEQUENCE [LARGE SCALE GENOMIC DNA]</scope>
    <source>
        <strain evidence="2">cv. Salinas</strain>
        <tissue evidence="1">Seedlings</tissue>
    </source>
</reference>
<keyword evidence="2" id="KW-1185">Reference proteome</keyword>
<dbReference type="AlphaFoldDB" id="A0A9R1UFC0"/>
<name>A0A9R1UFC0_LACSA</name>
<evidence type="ECO:0000313" key="1">
    <source>
        <dbReference type="EMBL" id="KAJ0186087.1"/>
    </source>
</evidence>
<evidence type="ECO:0000313" key="2">
    <source>
        <dbReference type="Proteomes" id="UP000235145"/>
    </source>
</evidence>
<comment type="caution">
    <text evidence="1">The sequence shown here is derived from an EMBL/GenBank/DDBJ whole genome shotgun (WGS) entry which is preliminary data.</text>
</comment>